<keyword evidence="1" id="KW-0472">Membrane</keyword>
<comment type="caution">
    <text evidence="2">The sequence shown here is derived from an EMBL/GenBank/DDBJ whole genome shotgun (WGS) entry which is preliminary data.</text>
</comment>
<feature type="transmembrane region" description="Helical" evidence="1">
    <location>
        <begin position="39"/>
        <end position="69"/>
    </location>
</feature>
<keyword evidence="3" id="KW-1185">Reference proteome</keyword>
<feature type="transmembrane region" description="Helical" evidence="1">
    <location>
        <begin position="7"/>
        <end position="33"/>
    </location>
</feature>
<organism evidence="2 3">
    <name type="scientific">Jiella pacifica</name>
    <dbReference type="NCBI Taxonomy" id="2696469"/>
    <lineage>
        <taxon>Bacteria</taxon>
        <taxon>Pseudomonadati</taxon>
        <taxon>Pseudomonadota</taxon>
        <taxon>Alphaproteobacteria</taxon>
        <taxon>Hyphomicrobiales</taxon>
        <taxon>Aurantimonadaceae</taxon>
        <taxon>Jiella</taxon>
    </lineage>
</organism>
<reference evidence="2 3" key="1">
    <citation type="submission" date="2020-01" db="EMBL/GenBank/DDBJ databases">
        <title>Jiella pacifica sp. nov.</title>
        <authorList>
            <person name="Xue Z."/>
            <person name="Zhu S."/>
            <person name="Chen J."/>
            <person name="Yang J."/>
        </authorList>
    </citation>
    <scope>NUCLEOTIDE SEQUENCE [LARGE SCALE GENOMIC DNA]</scope>
    <source>
        <strain evidence="2 3">40Bstr34</strain>
    </source>
</reference>
<name>A0A6N9TG56_9HYPH</name>
<evidence type="ECO:0000313" key="2">
    <source>
        <dbReference type="EMBL" id="NDW07848.1"/>
    </source>
</evidence>
<evidence type="ECO:0000313" key="3">
    <source>
        <dbReference type="Proteomes" id="UP000469011"/>
    </source>
</evidence>
<gene>
    <name evidence="2" type="ORF">GTK09_25930</name>
</gene>
<keyword evidence="1" id="KW-1133">Transmembrane helix</keyword>
<sequence length="80" mass="8545">MTRVLHNLAIGICAVVYALVGLTFGVTTGFIVLKLVELIFGFVIVSPAVQWVVAGWAIFVAVLAVVAYLRSPSGDRVARE</sequence>
<keyword evidence="1" id="KW-0812">Transmembrane</keyword>
<evidence type="ECO:0000256" key="1">
    <source>
        <dbReference type="SAM" id="Phobius"/>
    </source>
</evidence>
<dbReference type="RefSeq" id="WP_163466304.1">
    <property type="nucleotide sequence ID" value="NZ_JAAAMG010000041.1"/>
</dbReference>
<dbReference type="Proteomes" id="UP000469011">
    <property type="component" value="Unassembled WGS sequence"/>
</dbReference>
<dbReference type="AlphaFoldDB" id="A0A6N9TG56"/>
<proteinExistence type="predicted"/>
<accession>A0A6N9TG56</accession>
<dbReference type="EMBL" id="JAAAMG010000041">
    <property type="protein sequence ID" value="NDW07848.1"/>
    <property type="molecule type" value="Genomic_DNA"/>
</dbReference>
<protein>
    <submittedName>
        <fullName evidence="2">Uncharacterized protein</fullName>
    </submittedName>
</protein>